<dbReference type="InterPro" id="IPR036291">
    <property type="entry name" value="NAD(P)-bd_dom_sf"/>
</dbReference>
<accession>A0A395ICQ8</accession>
<dbReference type="OrthoDB" id="5840532at2759"/>
<keyword evidence="2" id="KW-1185">Reference proteome</keyword>
<gene>
    <name evidence="1" type="ORF">BO97DRAFT_420012</name>
</gene>
<protein>
    <submittedName>
        <fullName evidence="1">Uncharacterized protein</fullName>
    </submittedName>
</protein>
<evidence type="ECO:0000313" key="1">
    <source>
        <dbReference type="EMBL" id="RAL17785.1"/>
    </source>
</evidence>
<dbReference type="AlphaFoldDB" id="A0A395ICQ8"/>
<dbReference type="RefSeq" id="XP_025556939.1">
    <property type="nucleotide sequence ID" value="XM_025696617.1"/>
</dbReference>
<reference evidence="1 2" key="1">
    <citation type="submission" date="2018-02" db="EMBL/GenBank/DDBJ databases">
        <title>The genomes of Aspergillus section Nigri reveals drivers in fungal speciation.</title>
        <authorList>
            <consortium name="DOE Joint Genome Institute"/>
            <person name="Vesth T.C."/>
            <person name="Nybo J."/>
            <person name="Theobald S."/>
            <person name="Brandl J."/>
            <person name="Frisvad J.C."/>
            <person name="Nielsen K.F."/>
            <person name="Lyhne E.K."/>
            <person name="Kogle M.E."/>
            <person name="Kuo A."/>
            <person name="Riley R."/>
            <person name="Clum A."/>
            <person name="Nolan M."/>
            <person name="Lipzen A."/>
            <person name="Salamov A."/>
            <person name="Henrissat B."/>
            <person name="Wiebenga A."/>
            <person name="De vries R.P."/>
            <person name="Grigoriev I.V."/>
            <person name="Mortensen U.H."/>
            <person name="Andersen M.R."/>
            <person name="Baker S.E."/>
        </authorList>
    </citation>
    <scope>NUCLEOTIDE SEQUENCE [LARGE SCALE GENOMIC DNA]</scope>
    <source>
        <strain evidence="1 2">CBS 101889</strain>
    </source>
</reference>
<dbReference type="Pfam" id="PF13561">
    <property type="entry name" value="adh_short_C2"/>
    <property type="match status" value="1"/>
</dbReference>
<dbReference type="STRING" id="1450537.A0A395ICQ8"/>
<dbReference type="SUPFAM" id="SSF51735">
    <property type="entry name" value="NAD(P)-binding Rossmann-fold domains"/>
    <property type="match status" value="1"/>
</dbReference>
<name>A0A395ICQ8_ASPHC</name>
<organism evidence="1 2">
    <name type="scientific">Aspergillus homomorphus (strain CBS 101889)</name>
    <dbReference type="NCBI Taxonomy" id="1450537"/>
    <lineage>
        <taxon>Eukaryota</taxon>
        <taxon>Fungi</taxon>
        <taxon>Dikarya</taxon>
        <taxon>Ascomycota</taxon>
        <taxon>Pezizomycotina</taxon>
        <taxon>Eurotiomycetes</taxon>
        <taxon>Eurotiomycetidae</taxon>
        <taxon>Eurotiales</taxon>
        <taxon>Aspergillaceae</taxon>
        <taxon>Aspergillus</taxon>
        <taxon>Aspergillus subgen. Circumdati</taxon>
    </lineage>
</organism>
<dbReference type="EMBL" id="KZ824267">
    <property type="protein sequence ID" value="RAL17785.1"/>
    <property type="molecule type" value="Genomic_DNA"/>
</dbReference>
<dbReference type="Gene3D" id="3.40.50.720">
    <property type="entry name" value="NAD(P)-binding Rossmann-like Domain"/>
    <property type="match status" value="1"/>
</dbReference>
<dbReference type="VEuPathDB" id="FungiDB:BO97DRAFT_420012"/>
<dbReference type="Proteomes" id="UP000248961">
    <property type="component" value="Unassembled WGS sequence"/>
</dbReference>
<dbReference type="GeneID" id="37200906"/>
<proteinExistence type="predicted"/>
<evidence type="ECO:0000313" key="2">
    <source>
        <dbReference type="Proteomes" id="UP000248961"/>
    </source>
</evidence>
<dbReference type="InterPro" id="IPR002347">
    <property type="entry name" value="SDR_fam"/>
</dbReference>
<sequence>MSLASINLNCGIALVTGGKNASPIMIDTALATFDRIDYCVHSAGIASHSRNKTETLDIDTFDATMATNKCGTMLVLRAVPHVHTPASEARRPVV</sequence>